<gene>
    <name evidence="1" type="ORF">TTHERM_00554430</name>
</gene>
<dbReference type="AlphaFoldDB" id="Q22UI2"/>
<dbReference type="KEGG" id="tet:TTHERM_00554430"/>
<dbReference type="InParanoid" id="Q22UI2"/>
<evidence type="ECO:0000313" key="1">
    <source>
        <dbReference type="EMBL" id="EAR88988.1"/>
    </source>
</evidence>
<name>Q22UI2_TETTS</name>
<organism evidence="1 2">
    <name type="scientific">Tetrahymena thermophila (strain SB210)</name>
    <dbReference type="NCBI Taxonomy" id="312017"/>
    <lineage>
        <taxon>Eukaryota</taxon>
        <taxon>Sar</taxon>
        <taxon>Alveolata</taxon>
        <taxon>Ciliophora</taxon>
        <taxon>Intramacronucleata</taxon>
        <taxon>Oligohymenophorea</taxon>
        <taxon>Hymenostomatida</taxon>
        <taxon>Tetrahymenina</taxon>
        <taxon>Tetrahymenidae</taxon>
        <taxon>Tetrahymena</taxon>
    </lineage>
</organism>
<dbReference type="Proteomes" id="UP000009168">
    <property type="component" value="Unassembled WGS sequence"/>
</dbReference>
<reference evidence="2" key="1">
    <citation type="journal article" date="2006" name="PLoS Biol.">
        <title>Macronuclear genome sequence of the ciliate Tetrahymena thermophila, a model eukaryote.</title>
        <authorList>
            <person name="Eisen J.A."/>
            <person name="Coyne R.S."/>
            <person name="Wu M."/>
            <person name="Wu D."/>
            <person name="Thiagarajan M."/>
            <person name="Wortman J.R."/>
            <person name="Badger J.H."/>
            <person name="Ren Q."/>
            <person name="Amedeo P."/>
            <person name="Jones K.M."/>
            <person name="Tallon L.J."/>
            <person name="Delcher A.L."/>
            <person name="Salzberg S.L."/>
            <person name="Silva J.C."/>
            <person name="Haas B.J."/>
            <person name="Majoros W.H."/>
            <person name="Farzad M."/>
            <person name="Carlton J.M."/>
            <person name="Smith R.K. Jr."/>
            <person name="Garg J."/>
            <person name="Pearlman R.E."/>
            <person name="Karrer K.M."/>
            <person name="Sun L."/>
            <person name="Manning G."/>
            <person name="Elde N.C."/>
            <person name="Turkewitz A.P."/>
            <person name="Asai D.J."/>
            <person name="Wilkes D.E."/>
            <person name="Wang Y."/>
            <person name="Cai H."/>
            <person name="Collins K."/>
            <person name="Stewart B.A."/>
            <person name="Lee S.R."/>
            <person name="Wilamowska K."/>
            <person name="Weinberg Z."/>
            <person name="Ruzzo W.L."/>
            <person name="Wloga D."/>
            <person name="Gaertig J."/>
            <person name="Frankel J."/>
            <person name="Tsao C.-C."/>
            <person name="Gorovsky M.A."/>
            <person name="Keeling P.J."/>
            <person name="Waller R.F."/>
            <person name="Patron N.J."/>
            <person name="Cherry J.M."/>
            <person name="Stover N.A."/>
            <person name="Krieger C.J."/>
            <person name="del Toro C."/>
            <person name="Ryder H.F."/>
            <person name="Williamson S.C."/>
            <person name="Barbeau R.A."/>
            <person name="Hamilton E.P."/>
            <person name="Orias E."/>
        </authorList>
    </citation>
    <scope>NUCLEOTIDE SEQUENCE [LARGE SCALE GENOMIC DNA]</scope>
    <source>
        <strain evidence="2">SB210</strain>
    </source>
</reference>
<dbReference type="RefSeq" id="XP_001009233.1">
    <property type="nucleotide sequence ID" value="XM_001009233.1"/>
</dbReference>
<sequence>MILTFLFNQEKKVIRNDNYVAFNFNKPLSKQQKTQNGLGERGQINYQIQRGGELMQECTAIKNHLSYFLQKNKLLQKFTIEMQKIFVQFRQSENDDKQQ</sequence>
<evidence type="ECO:0000313" key="2">
    <source>
        <dbReference type="Proteomes" id="UP000009168"/>
    </source>
</evidence>
<dbReference type="GeneID" id="7840678"/>
<keyword evidence="2" id="KW-1185">Reference proteome</keyword>
<dbReference type="HOGENOM" id="CLU_2325452_0_0_1"/>
<protein>
    <submittedName>
        <fullName evidence="1">Uncharacterized protein</fullName>
    </submittedName>
</protein>
<accession>Q22UI2</accession>
<dbReference type="EMBL" id="GG662828">
    <property type="protein sequence ID" value="EAR88988.1"/>
    <property type="molecule type" value="Genomic_DNA"/>
</dbReference>
<proteinExistence type="predicted"/>